<dbReference type="InterPro" id="IPR001375">
    <property type="entry name" value="Peptidase_S9_cat"/>
</dbReference>
<dbReference type="InterPro" id="IPR029058">
    <property type="entry name" value="AB_hydrolase_fold"/>
</dbReference>
<sequence length="648" mass="70171">MMELRTWAFAAALLTAYVAPADAEAPVPVEAFAAANRLHSPRLSPDGAHLAITADLGDGHHALAVHRTDDMQRTALLRLPRYELPTQVAWVSDTRLVLAKGRQVGSREAPLPTGDIIATDADGKNQKYLFGYQQSLRTAGIEAGFGYIEGLPATPNGRFYMRRLSRDTQRSQLYDVDAGNATGRLVADIDVKDLRFTLDRQGAPRFATGVDDNDRQVLFIADAQGRHWTPVAADAAGTVWTPYAFSVDGTQVYALQSVNGGPSRLVASSPDGRDHRVLAQHPMRSVSDIEWGAGLLQPFAAVIADGKPRAIYFDPQSPDAQLHDALSNSFPDHYVAYVDHSRDGNRSLLYAFSDRDPGSWYLFDRAQGKASLLLSSREGLDAARMGERRAIRFRASDGMELEGFMTLPAGVATPAGLPTVIVPHGGPHAVRDDWAFDQDAQFLASRGYLVLQVNYRGSGGRGRAFEEAGYLKWGTRVQDDLLDGLRWTIAQGYADGRRVCAYGASFGAYSAMMLAARAPDLIKCTAGLAGVYDLKMLYAKGDIRTTQAGSNYLARAIGRDEAALTSASPTTLATRITAPVLLVHGELDERAPVAQAKAMQAALERAGHPPEWMAVPGEGHGFHADANNIAFYRKLEAFLARHIGAAAR</sequence>
<reference evidence="4 5" key="1">
    <citation type="submission" date="2020-08" db="EMBL/GenBank/DDBJ databases">
        <title>Streptomycin Non-resistant strain, P. mexicana.</title>
        <authorList>
            <person name="Ganesh-Kumar S."/>
            <person name="Zhe T."/>
            <person name="Yu Z."/>
            <person name="Min Y."/>
        </authorList>
    </citation>
    <scope>NUCLEOTIDE SEQUENCE [LARGE SCALE GENOMIC DNA]</scope>
    <source>
        <strain evidence="4 5">GTZY2</strain>
    </source>
</reference>
<feature type="domain" description="Peptidase S9 prolyl oligopeptidase catalytic" evidence="3">
    <location>
        <begin position="434"/>
        <end position="644"/>
    </location>
</feature>
<dbReference type="FunFam" id="3.40.50.1820:FF:000442">
    <property type="entry name" value="Subfamily S9C unassigned peptidase"/>
    <property type="match status" value="1"/>
</dbReference>
<organism evidence="4 5">
    <name type="scientific">Pseudoxanthomonas mexicana</name>
    <dbReference type="NCBI Taxonomy" id="128785"/>
    <lineage>
        <taxon>Bacteria</taxon>
        <taxon>Pseudomonadati</taxon>
        <taxon>Pseudomonadota</taxon>
        <taxon>Gammaproteobacteria</taxon>
        <taxon>Lysobacterales</taxon>
        <taxon>Lysobacteraceae</taxon>
        <taxon>Pseudoxanthomonas</taxon>
    </lineage>
</organism>
<dbReference type="Pfam" id="PF00326">
    <property type="entry name" value="Peptidase_S9"/>
    <property type="match status" value="1"/>
</dbReference>
<dbReference type="Proteomes" id="UP000515838">
    <property type="component" value="Chromosome"/>
</dbReference>
<gene>
    <name evidence="4" type="ORF">IAE60_05765</name>
</gene>
<evidence type="ECO:0000256" key="2">
    <source>
        <dbReference type="SAM" id="SignalP"/>
    </source>
</evidence>
<proteinExistence type="predicted"/>
<protein>
    <submittedName>
        <fullName evidence="4">S9 family peptidase</fullName>
    </submittedName>
</protein>
<dbReference type="SUPFAM" id="SSF53474">
    <property type="entry name" value="alpha/beta-Hydrolases"/>
    <property type="match status" value="1"/>
</dbReference>
<dbReference type="PANTHER" id="PTHR42776">
    <property type="entry name" value="SERINE PEPTIDASE S9 FAMILY MEMBER"/>
    <property type="match status" value="1"/>
</dbReference>
<dbReference type="InterPro" id="IPR011042">
    <property type="entry name" value="6-blade_b-propeller_TolB-like"/>
</dbReference>
<accession>A0A7G9TFP1</accession>
<evidence type="ECO:0000313" key="4">
    <source>
        <dbReference type="EMBL" id="QNN78916.1"/>
    </source>
</evidence>
<feature type="signal peptide" evidence="2">
    <location>
        <begin position="1"/>
        <end position="23"/>
    </location>
</feature>
<dbReference type="GO" id="GO:0006508">
    <property type="term" value="P:proteolysis"/>
    <property type="evidence" value="ECO:0007669"/>
    <property type="project" value="InterPro"/>
</dbReference>
<dbReference type="PANTHER" id="PTHR42776:SF27">
    <property type="entry name" value="DIPEPTIDYL PEPTIDASE FAMILY MEMBER 6"/>
    <property type="match status" value="1"/>
</dbReference>
<feature type="chain" id="PRO_5028902835" evidence="2">
    <location>
        <begin position="24"/>
        <end position="648"/>
    </location>
</feature>
<dbReference type="GO" id="GO:0004252">
    <property type="term" value="F:serine-type endopeptidase activity"/>
    <property type="evidence" value="ECO:0007669"/>
    <property type="project" value="TreeGrafter"/>
</dbReference>
<name>A0A7G9TFP1_PSEMX</name>
<dbReference type="SUPFAM" id="SSF82171">
    <property type="entry name" value="DPP6 N-terminal domain-like"/>
    <property type="match status" value="1"/>
</dbReference>
<keyword evidence="1" id="KW-0378">Hydrolase</keyword>
<evidence type="ECO:0000313" key="5">
    <source>
        <dbReference type="Proteomes" id="UP000515838"/>
    </source>
</evidence>
<evidence type="ECO:0000259" key="3">
    <source>
        <dbReference type="Pfam" id="PF00326"/>
    </source>
</evidence>
<keyword evidence="2" id="KW-0732">Signal</keyword>
<dbReference type="Gene3D" id="2.120.10.30">
    <property type="entry name" value="TolB, C-terminal domain"/>
    <property type="match status" value="1"/>
</dbReference>
<dbReference type="Gene3D" id="3.40.50.1820">
    <property type="entry name" value="alpha/beta hydrolase"/>
    <property type="match status" value="1"/>
</dbReference>
<evidence type="ECO:0000256" key="1">
    <source>
        <dbReference type="ARBA" id="ARBA00022801"/>
    </source>
</evidence>
<dbReference type="AlphaFoldDB" id="A0A7G9TFP1"/>
<dbReference type="EMBL" id="CP060731">
    <property type="protein sequence ID" value="QNN78916.1"/>
    <property type="molecule type" value="Genomic_DNA"/>
</dbReference>